<keyword evidence="7 11" id="KW-0378">Hydrolase</keyword>
<feature type="signal peptide" evidence="11">
    <location>
        <begin position="1"/>
        <end position="16"/>
    </location>
</feature>
<dbReference type="Pfam" id="PF09412">
    <property type="entry name" value="XendoU"/>
    <property type="match status" value="1"/>
</dbReference>
<evidence type="ECO:0000256" key="7">
    <source>
        <dbReference type="ARBA" id="ARBA00022801"/>
    </source>
</evidence>
<keyword evidence="10" id="KW-0456">Lyase</keyword>
<dbReference type="InterPro" id="IPR039787">
    <property type="entry name" value="ENDOU"/>
</dbReference>
<gene>
    <name evidence="13" type="ORF">BOKJ2_LOCUS13276</name>
</gene>
<organism evidence="13 14">
    <name type="scientific">Bursaphelenchus okinawaensis</name>
    <dbReference type="NCBI Taxonomy" id="465554"/>
    <lineage>
        <taxon>Eukaryota</taxon>
        <taxon>Metazoa</taxon>
        <taxon>Ecdysozoa</taxon>
        <taxon>Nematoda</taxon>
        <taxon>Chromadorea</taxon>
        <taxon>Rhabditida</taxon>
        <taxon>Tylenchina</taxon>
        <taxon>Tylenchomorpha</taxon>
        <taxon>Aphelenchoidea</taxon>
        <taxon>Aphelenchoididae</taxon>
        <taxon>Bursaphelenchus</taxon>
    </lineage>
</organism>
<evidence type="ECO:0000256" key="8">
    <source>
        <dbReference type="ARBA" id="ARBA00022884"/>
    </source>
</evidence>
<keyword evidence="4 11" id="KW-0540">Nuclease</keyword>
<dbReference type="GO" id="GO:0046872">
    <property type="term" value="F:metal ion binding"/>
    <property type="evidence" value="ECO:0007669"/>
    <property type="project" value="UniProtKB-UniRule"/>
</dbReference>
<dbReference type="EMBL" id="CAJFDH010000006">
    <property type="protein sequence ID" value="CAD5229217.1"/>
    <property type="molecule type" value="Genomic_DNA"/>
</dbReference>
<keyword evidence="14" id="KW-1185">Reference proteome</keyword>
<name>A0A811LQ68_9BILA</name>
<comment type="cofactor">
    <cofactor evidence="1 11">
        <name>Mn(2+)</name>
        <dbReference type="ChEBI" id="CHEBI:29035"/>
    </cofactor>
</comment>
<feature type="domain" description="EndoU" evidence="12">
    <location>
        <begin position="25"/>
        <end position="292"/>
    </location>
</feature>
<dbReference type="Proteomes" id="UP000783686">
    <property type="component" value="Unassembled WGS sequence"/>
</dbReference>
<dbReference type="EMBL" id="CAJFCW020000006">
    <property type="protein sequence ID" value="CAG9126037.1"/>
    <property type="molecule type" value="Genomic_DNA"/>
</dbReference>
<dbReference type="GO" id="GO:0003723">
    <property type="term" value="F:RNA binding"/>
    <property type="evidence" value="ECO:0007669"/>
    <property type="project" value="UniProtKB-UniRule"/>
</dbReference>
<dbReference type="AlphaFoldDB" id="A0A811LQ68"/>
<feature type="chain" id="PRO_5035956959" description="EndoU domain-containing protein" evidence="11">
    <location>
        <begin position="17"/>
        <end position="303"/>
    </location>
</feature>
<evidence type="ECO:0000256" key="11">
    <source>
        <dbReference type="RuleBase" id="RU367085"/>
    </source>
</evidence>
<keyword evidence="5 11" id="KW-0479">Metal-binding</keyword>
<keyword evidence="6 11" id="KW-0255">Endonuclease</keyword>
<dbReference type="CDD" id="cd21159">
    <property type="entry name" value="XendoU"/>
    <property type="match status" value="1"/>
</dbReference>
<dbReference type="GO" id="GO:0004521">
    <property type="term" value="F:RNA endonuclease activity"/>
    <property type="evidence" value="ECO:0007669"/>
    <property type="project" value="UniProtKB-UniRule"/>
</dbReference>
<keyword evidence="9 11" id="KW-0464">Manganese</keyword>
<dbReference type="InterPro" id="IPR037227">
    <property type="entry name" value="EndoU-like"/>
</dbReference>
<evidence type="ECO:0000313" key="14">
    <source>
        <dbReference type="Proteomes" id="UP000614601"/>
    </source>
</evidence>
<dbReference type="Proteomes" id="UP000614601">
    <property type="component" value="Unassembled WGS sequence"/>
</dbReference>
<evidence type="ECO:0000256" key="3">
    <source>
        <dbReference type="ARBA" id="ARBA00011245"/>
    </source>
</evidence>
<reference evidence="13" key="1">
    <citation type="submission" date="2020-09" db="EMBL/GenBank/DDBJ databases">
        <authorList>
            <person name="Kikuchi T."/>
        </authorList>
    </citation>
    <scope>NUCLEOTIDE SEQUENCE</scope>
    <source>
        <strain evidence="13">SH1</strain>
    </source>
</reference>
<accession>A0A811LQ68</accession>
<evidence type="ECO:0000256" key="9">
    <source>
        <dbReference type="ARBA" id="ARBA00023211"/>
    </source>
</evidence>
<dbReference type="InterPro" id="IPR018998">
    <property type="entry name" value="EndoU_C"/>
</dbReference>
<evidence type="ECO:0000256" key="6">
    <source>
        <dbReference type="ARBA" id="ARBA00022759"/>
    </source>
</evidence>
<evidence type="ECO:0000256" key="5">
    <source>
        <dbReference type="ARBA" id="ARBA00022723"/>
    </source>
</evidence>
<evidence type="ECO:0000256" key="10">
    <source>
        <dbReference type="ARBA" id="ARBA00023239"/>
    </source>
</evidence>
<evidence type="ECO:0000256" key="1">
    <source>
        <dbReference type="ARBA" id="ARBA00001936"/>
    </source>
</evidence>
<keyword evidence="8 11" id="KW-0694">RNA-binding</keyword>
<keyword evidence="11" id="KW-0732">Signal</keyword>
<dbReference type="GO" id="GO:0016787">
    <property type="term" value="F:hydrolase activity"/>
    <property type="evidence" value="ECO:0007669"/>
    <property type="project" value="UniProtKB-KW"/>
</dbReference>
<evidence type="ECO:0000313" key="13">
    <source>
        <dbReference type="EMBL" id="CAD5229217.1"/>
    </source>
</evidence>
<dbReference type="PROSITE" id="PS51959">
    <property type="entry name" value="ENDOU"/>
    <property type="match status" value="1"/>
</dbReference>
<protein>
    <recommendedName>
        <fullName evidence="12">EndoU domain-containing protein</fullName>
    </recommendedName>
</protein>
<dbReference type="OrthoDB" id="430326at2759"/>
<comment type="similarity">
    <text evidence="2 11">Belongs to the ENDOU family.</text>
</comment>
<dbReference type="PANTHER" id="PTHR12439">
    <property type="entry name" value="PLACENTAL PROTEIN 11-RELATED"/>
    <property type="match status" value="1"/>
</dbReference>
<dbReference type="GO" id="GO:0016829">
    <property type="term" value="F:lyase activity"/>
    <property type="evidence" value="ECO:0007669"/>
    <property type="project" value="UniProtKB-KW"/>
</dbReference>
<sequence length="303" mass="34463">MLLKLVVYLLISTCTSQLLPRFEVSDQELKAVVNKMREVDENKARGNQIRLNYQGHTGSADVSDRADKKLFEQIDSSLLRKPTYEALIDLLDNYNMDTGVAERESTQANAEIDNFLDLILATPVWSTLGPFLKSKGHPFAIDKATMRKWLKQLWFDNYSRARGQPDTSGFEHVFVGEAKNGEISGMHNWIRFYTLERNASAGFDYRGFLVKRGNVMAAVKFHWNKLVKRAGSLLIGTSPEFDFGLYTLCFLSRRSSRTCDVELDGCPMSVTSYDIVQNRKVFIGSIFPSAGRMTDQCRQRNRA</sequence>
<dbReference type="SUPFAM" id="SSF142877">
    <property type="entry name" value="EndoU-like"/>
    <property type="match status" value="1"/>
</dbReference>
<comment type="caution">
    <text evidence="13">The sequence shown here is derived from an EMBL/GenBank/DDBJ whole genome shotgun (WGS) entry which is preliminary data.</text>
</comment>
<proteinExistence type="inferred from homology"/>
<comment type="subunit">
    <text evidence="3 11">Monomer.</text>
</comment>
<evidence type="ECO:0000259" key="12">
    <source>
        <dbReference type="PROSITE" id="PS51959"/>
    </source>
</evidence>
<evidence type="ECO:0000256" key="2">
    <source>
        <dbReference type="ARBA" id="ARBA00010168"/>
    </source>
</evidence>
<dbReference type="PANTHER" id="PTHR12439:SF11">
    <property type="entry name" value="URIDYLATE-SPECIFIC ENDORIBONUCLEASE"/>
    <property type="match status" value="1"/>
</dbReference>
<evidence type="ECO:0000256" key="4">
    <source>
        <dbReference type="ARBA" id="ARBA00022722"/>
    </source>
</evidence>